<reference evidence="1" key="1">
    <citation type="submission" date="2018-05" db="EMBL/GenBank/DDBJ databases">
        <authorList>
            <person name="Lanie J.A."/>
            <person name="Ng W.-L."/>
            <person name="Kazmierczak K.M."/>
            <person name="Andrzejewski T.M."/>
            <person name="Davidsen T.M."/>
            <person name="Wayne K.J."/>
            <person name="Tettelin H."/>
            <person name="Glass J.I."/>
            <person name="Rusch D."/>
            <person name="Podicherti R."/>
            <person name="Tsui H.-C.T."/>
            <person name="Winkler M.E."/>
        </authorList>
    </citation>
    <scope>NUCLEOTIDE SEQUENCE</scope>
</reference>
<evidence type="ECO:0000313" key="1">
    <source>
        <dbReference type="EMBL" id="SVE23571.1"/>
    </source>
</evidence>
<proteinExistence type="predicted"/>
<sequence>IIKSDTYNVPLLAVKPNHDPDTANEAISDALLKGNPRIVLAAHLSTDSLVINPHSLQPGQERAVAERVREVIGDVVEG</sequence>
<dbReference type="AlphaFoldDB" id="A0A383BUL7"/>
<dbReference type="EMBL" id="UINC01203358">
    <property type="protein sequence ID" value="SVE23571.1"/>
    <property type="molecule type" value="Genomic_DNA"/>
</dbReference>
<feature type="non-terminal residue" evidence="1">
    <location>
        <position position="1"/>
    </location>
</feature>
<gene>
    <name evidence="1" type="ORF">METZ01_LOCUS476425</name>
</gene>
<organism evidence="1">
    <name type="scientific">marine metagenome</name>
    <dbReference type="NCBI Taxonomy" id="408172"/>
    <lineage>
        <taxon>unclassified sequences</taxon>
        <taxon>metagenomes</taxon>
        <taxon>ecological metagenomes</taxon>
    </lineage>
</organism>
<protein>
    <submittedName>
        <fullName evidence="1">Uncharacterized protein</fullName>
    </submittedName>
</protein>
<accession>A0A383BUL7</accession>
<name>A0A383BUL7_9ZZZZ</name>